<reference evidence="3" key="1">
    <citation type="submission" date="2016-05" db="EMBL/GenBank/DDBJ databases">
        <authorList>
            <person name="Naeem Raeece"/>
        </authorList>
    </citation>
    <scope>NUCLEOTIDE SEQUENCE [LARGE SCALE GENOMIC DNA]</scope>
</reference>
<protein>
    <submittedName>
        <fullName evidence="2">PIR Superfamily Protein</fullName>
    </submittedName>
</protein>
<sequence>MPDENDLDSLPSNIIYRKLDNALLVKGHFDECEHKLPQELKAYDGFDDFCRILAYNLDQVKTEGTYTNLRTESCDALNIWVYDRLFSETKRDKPYEWSTFPFEQFLSIWNKLYGNDRCRFSLEKCTVENFKKVKEIFDLTINYNSIKQKINLSSGTCSVHYNSYINKIVNTYKSLMSNCEQATEPHCKFVQYIKSSYDENDILNLQCIITSGDSANRVTEQRLDDQPGYADNVTGTSNSSVAMGICFSVLGIIFICFALYRFTPFGSLFKVFLIKNKIIGHNINEEETNQFFEHTHVPADIVNMYGSRHIGYNAA</sequence>
<dbReference type="EMBL" id="FLQV01003540">
    <property type="protein sequence ID" value="SBT02581.1"/>
    <property type="molecule type" value="Genomic_DNA"/>
</dbReference>
<organism evidence="2 3">
    <name type="scientific">Plasmodium ovale curtisi</name>
    <dbReference type="NCBI Taxonomy" id="864141"/>
    <lineage>
        <taxon>Eukaryota</taxon>
        <taxon>Sar</taxon>
        <taxon>Alveolata</taxon>
        <taxon>Apicomplexa</taxon>
        <taxon>Aconoidasida</taxon>
        <taxon>Haemosporida</taxon>
        <taxon>Plasmodiidae</taxon>
        <taxon>Plasmodium</taxon>
        <taxon>Plasmodium (Plasmodium)</taxon>
    </lineage>
</organism>
<dbReference type="InterPro" id="IPR008780">
    <property type="entry name" value="Plasmodium_Vir"/>
</dbReference>
<evidence type="ECO:0000313" key="2">
    <source>
        <dbReference type="EMBL" id="SBT02581.1"/>
    </source>
</evidence>
<feature type="transmembrane region" description="Helical" evidence="1">
    <location>
        <begin position="241"/>
        <end position="260"/>
    </location>
</feature>
<dbReference type="Proteomes" id="UP000078546">
    <property type="component" value="Unassembled WGS sequence"/>
</dbReference>
<keyword evidence="1" id="KW-0812">Transmembrane</keyword>
<dbReference type="AlphaFoldDB" id="A0A1A8XFB9"/>
<proteinExistence type="predicted"/>
<name>A0A1A8XFB9_PLAOA</name>
<evidence type="ECO:0000256" key="1">
    <source>
        <dbReference type="SAM" id="Phobius"/>
    </source>
</evidence>
<dbReference type="Pfam" id="PF05795">
    <property type="entry name" value="Plasmodium_Vir"/>
    <property type="match status" value="2"/>
</dbReference>
<keyword evidence="1" id="KW-0472">Membrane</keyword>
<keyword evidence="1" id="KW-1133">Transmembrane helix</keyword>
<gene>
    <name evidence="2" type="ORF">POVCU1_078520</name>
</gene>
<evidence type="ECO:0000313" key="3">
    <source>
        <dbReference type="Proteomes" id="UP000078546"/>
    </source>
</evidence>
<accession>A0A1A8XFB9</accession>